<evidence type="ECO:0000259" key="2">
    <source>
        <dbReference type="Pfam" id="PF20651"/>
    </source>
</evidence>
<dbReference type="Pfam" id="PF20651">
    <property type="entry name" value="EXOC6_Sec15_N"/>
    <property type="match status" value="1"/>
</dbReference>
<feature type="domain" description="Exocyst complex component EXOC6/Sec15 N-terminal" evidence="2">
    <location>
        <begin position="47"/>
        <end position="215"/>
    </location>
</feature>
<dbReference type="InterPro" id="IPR007225">
    <property type="entry name" value="EXOC6/Sec15"/>
</dbReference>
<gene>
    <name evidence="3" type="ORF">HK100_001333</name>
</gene>
<dbReference type="InterPro" id="IPR048359">
    <property type="entry name" value="EXOC6_Sec15_N"/>
</dbReference>
<feature type="domain" description="Exocyst complex subunit EXOC6/Sec15 C-terminal" evidence="1">
    <location>
        <begin position="372"/>
        <end position="577"/>
    </location>
</feature>
<dbReference type="Gene3D" id="1.10.357.30">
    <property type="entry name" value="Exocyst complex subunit Sec15 C-terminal domain, N-terminal subdomain"/>
    <property type="match status" value="1"/>
</dbReference>
<name>A0AAD5TAA2_9FUNG</name>
<dbReference type="GO" id="GO:0016020">
    <property type="term" value="C:membrane"/>
    <property type="evidence" value="ECO:0007669"/>
    <property type="project" value="TreeGrafter"/>
</dbReference>
<keyword evidence="4" id="KW-1185">Reference proteome</keyword>
<dbReference type="EMBL" id="JADGJH010000129">
    <property type="protein sequence ID" value="KAJ3136759.1"/>
    <property type="molecule type" value="Genomic_DNA"/>
</dbReference>
<dbReference type="Pfam" id="PF04091">
    <property type="entry name" value="Sec15_C"/>
    <property type="match status" value="1"/>
</dbReference>
<protein>
    <submittedName>
        <fullName evidence="3">Uncharacterized protein</fullName>
    </submittedName>
</protein>
<dbReference type="GO" id="GO:0006893">
    <property type="term" value="P:Golgi to plasma membrane transport"/>
    <property type="evidence" value="ECO:0007669"/>
    <property type="project" value="TreeGrafter"/>
</dbReference>
<evidence type="ECO:0000259" key="1">
    <source>
        <dbReference type="Pfam" id="PF04091"/>
    </source>
</evidence>
<proteinExistence type="predicted"/>
<dbReference type="PANTHER" id="PTHR12702:SF0">
    <property type="entry name" value="EXOCYST COMPLEX COMPONENT 6"/>
    <property type="match status" value="1"/>
</dbReference>
<feature type="non-terminal residue" evidence="3">
    <location>
        <position position="1"/>
    </location>
</feature>
<evidence type="ECO:0000313" key="4">
    <source>
        <dbReference type="Proteomes" id="UP001211907"/>
    </source>
</evidence>
<comment type="caution">
    <text evidence="3">The sequence shown here is derived from an EMBL/GenBank/DDBJ whole genome shotgun (WGS) entry which is preliminary data.</text>
</comment>
<organism evidence="3 4">
    <name type="scientific">Physocladia obscura</name>
    <dbReference type="NCBI Taxonomy" id="109957"/>
    <lineage>
        <taxon>Eukaryota</taxon>
        <taxon>Fungi</taxon>
        <taxon>Fungi incertae sedis</taxon>
        <taxon>Chytridiomycota</taxon>
        <taxon>Chytridiomycota incertae sedis</taxon>
        <taxon>Chytridiomycetes</taxon>
        <taxon>Chytridiales</taxon>
        <taxon>Chytriomycetaceae</taxon>
        <taxon>Physocladia</taxon>
    </lineage>
</organism>
<dbReference type="GO" id="GO:0000145">
    <property type="term" value="C:exocyst"/>
    <property type="evidence" value="ECO:0007669"/>
    <property type="project" value="TreeGrafter"/>
</dbReference>
<sequence>MDLQQMIRELVISDTGNSETLSDDFDKISYTVKTVLQNGKEQEFSHHLDNFIAKKENEIEKMCNFHYQEFVQSVEQLLKVRLGTADLKTKIVTLNTEMQNTGIKIVEKKKETIEYRKVLLNVELAMESVQTCLVVLDVANKINIQIEKGKHYSALRMLDDLQANHLPRIMEFAVAKDMEQFIPIQRENIRDAIVKEIYQWLGTVNERTRNVGKAALGISEKREIKRVTNIITHGQSISLDFIANDELDVYDVAGEYIDFKTLYKCIHIHDVLGKRNKFIEQFEGNREVSQMTIQANLLFQSKFVLNCDDLKGFDLYLQDTVEMIWKVASEKLISTVIEGLQGCQNPEAFFSIKQTLSSFVHTLQGYGYSVDQLRALILSLFDRYVELTKIACCEQITETIEDDDCTPVIIEDTGEYQVIVNAIRFEEKTPDAKFPRALPFSKSVPDCSYLLKAYVNGFYRFSNGFEQNHSEMDDLLKKSLEGILINTVGTCLTRKLNENGLGECIQILIDGEYFQIAVSELEQIFTDKKGSTKGYVSLHAAKYFLEFRNVCEKRISSIANSKINSILDSSTHYDWNAT</sequence>
<evidence type="ECO:0000313" key="3">
    <source>
        <dbReference type="EMBL" id="KAJ3136759.1"/>
    </source>
</evidence>
<dbReference type="PANTHER" id="PTHR12702">
    <property type="entry name" value="SEC15"/>
    <property type="match status" value="1"/>
</dbReference>
<accession>A0AAD5TAA2</accession>
<dbReference type="Proteomes" id="UP001211907">
    <property type="component" value="Unassembled WGS sequence"/>
</dbReference>
<reference evidence="3" key="1">
    <citation type="submission" date="2020-05" db="EMBL/GenBank/DDBJ databases">
        <title>Phylogenomic resolution of chytrid fungi.</title>
        <authorList>
            <person name="Stajich J.E."/>
            <person name="Amses K."/>
            <person name="Simmons R."/>
            <person name="Seto K."/>
            <person name="Myers J."/>
            <person name="Bonds A."/>
            <person name="Quandt C.A."/>
            <person name="Barry K."/>
            <person name="Liu P."/>
            <person name="Grigoriev I."/>
            <person name="Longcore J.E."/>
            <person name="James T.Y."/>
        </authorList>
    </citation>
    <scope>NUCLEOTIDE SEQUENCE</scope>
    <source>
        <strain evidence="3">JEL0513</strain>
    </source>
</reference>
<dbReference type="GO" id="GO:0090522">
    <property type="term" value="P:vesicle tethering involved in exocytosis"/>
    <property type="evidence" value="ECO:0007669"/>
    <property type="project" value="InterPro"/>
</dbReference>
<dbReference type="InterPro" id="IPR046361">
    <property type="entry name" value="EXOC6/Sec15_C"/>
</dbReference>
<dbReference type="GO" id="GO:0006886">
    <property type="term" value="P:intracellular protein transport"/>
    <property type="evidence" value="ECO:0007669"/>
    <property type="project" value="InterPro"/>
</dbReference>
<dbReference type="InterPro" id="IPR042045">
    <property type="entry name" value="EXOC6/Sec15_C_dom1"/>
</dbReference>
<dbReference type="AlphaFoldDB" id="A0AAD5TAA2"/>